<evidence type="ECO:0000259" key="2">
    <source>
        <dbReference type="Pfam" id="PF17829"/>
    </source>
</evidence>
<dbReference type="PANTHER" id="PTHR37842:SF2">
    <property type="entry name" value="GYLCOSYL HYDROLASE 115 C-TERMINAL DOMAIN-CONTAINING PROTEIN"/>
    <property type="match status" value="1"/>
</dbReference>
<evidence type="ECO:0000313" key="4">
    <source>
        <dbReference type="Proteomes" id="UP000480425"/>
    </source>
</evidence>
<dbReference type="Gene3D" id="1.20.58.2150">
    <property type="match status" value="1"/>
</dbReference>
<dbReference type="InterPro" id="IPR029018">
    <property type="entry name" value="Hex-like_dom2"/>
</dbReference>
<evidence type="ECO:0000256" key="1">
    <source>
        <dbReference type="ARBA" id="ARBA00022801"/>
    </source>
</evidence>
<protein>
    <submittedName>
        <fullName evidence="3">Glycosyhydrolase</fullName>
    </submittedName>
</protein>
<proteinExistence type="predicted"/>
<feature type="domain" description="Gylcosyl hydrolase 115 C-terminal" evidence="2">
    <location>
        <begin position="686"/>
        <end position="853"/>
    </location>
</feature>
<name>A0A6G1U1Y2_9BACT</name>
<keyword evidence="1 3" id="KW-0378">Hydrolase</keyword>
<accession>A0A6G1U1Y2</accession>
<sequence length="861" mass="98579">MFALTAMADSFISFRQQGGAFPISTASQMSGICMDAHEKQGVKRAAEDLRKDIYTVSGRSPRVCCQGEDVVRYPILIGTYGVSEAITRLAKKGILPERSLKGKWESFVIKTIDHPAKGMERALVVAGSDMRGTIYGIYEISRQMGVSPWYWWADAPIAKHEEVFAKPCSVESGEPKVKYRGFFINDEFPCMTTWARNKFGGMNSQMYAHVFELLLRLKANCLWPAMWGSFKEYKPLVPILKDENGLYEGNCFNEDDSENARLADEYGIVMGTSHHEPMQRSQQEWIRHKKNYGNGEWNWLTNKNAIKRFFREGIENSKGYDKLVTIGMRGDEDRPMTDAGSREANFQLMEQIISEQRKIIADVTRKPASETPQVWTLYSEVLDYYDQGLKVPDDVIVMLCDDNFGHVRRLPDRKKNFHKGGYGMYYHVGYYGAPRASKWLTMSHIAEMWEQLQATYQHGVDKLWMLNVGDIKPHEFAIDFFMNMAWNPDAFDASNLEQYAQEFCAQQFGDKEAKEAARLLMSYGRYASRVQAELLDDKTYNLQTGEFKGVRDEFLALEARALRQYITLDETAKDAYQELVLFPIQGMANLYDMYYSLAMNKQLYREGRIEANSWADRVEECYKRDSLLCGNYNHHIANGKWNHMMDQVHIGYQNWHAPQHQVMPMVYRIQQSTPFAVTQPSTGYVFEQDGGMVVMEAEHLFSLTPAESEKSQWRLIPGLGRTKSGIALFPYTQPTAGAYLTYKMRFKADMDSVDVHLITDAVMPFVLGGHYVAVSLDGGKEEIVGLNQNLNWEHKYDLMYPTAASRIIEKKVRMAVGNTGKAEHTLRLRPMQPGIVFEKILINLGGYKPTHLGMLESPYVK</sequence>
<gene>
    <name evidence="3" type="ORF">F7D73_10805</name>
</gene>
<dbReference type="Pfam" id="PF15979">
    <property type="entry name" value="Glyco_hydro_115"/>
    <property type="match status" value="1"/>
</dbReference>
<dbReference type="OrthoDB" id="8727830at2"/>
<dbReference type="SUPFAM" id="SSF55545">
    <property type="entry name" value="beta-N-acetylhexosaminidase-like domain"/>
    <property type="match status" value="1"/>
</dbReference>
<dbReference type="Pfam" id="PF17829">
    <property type="entry name" value="GH115_C"/>
    <property type="match status" value="1"/>
</dbReference>
<dbReference type="Gene3D" id="3.20.20.520">
    <property type="entry name" value="Glycosyl hydrolase family 115"/>
    <property type="match status" value="1"/>
</dbReference>
<dbReference type="AlphaFoldDB" id="A0A6G1U1Y2"/>
<dbReference type="InterPro" id="IPR042301">
    <property type="entry name" value="GH115_sf"/>
</dbReference>
<dbReference type="Proteomes" id="UP000480425">
    <property type="component" value="Unassembled WGS sequence"/>
</dbReference>
<dbReference type="Gene3D" id="2.60.120.1620">
    <property type="match status" value="1"/>
</dbReference>
<dbReference type="InterPro" id="IPR041437">
    <property type="entry name" value="GH115_C"/>
</dbReference>
<evidence type="ECO:0000313" key="3">
    <source>
        <dbReference type="EMBL" id="MQN81427.1"/>
    </source>
</evidence>
<comment type="caution">
    <text evidence="3">The sequence shown here is derived from an EMBL/GenBank/DDBJ whole genome shotgun (WGS) entry which is preliminary data.</text>
</comment>
<dbReference type="InterPro" id="IPR031924">
    <property type="entry name" value="GH115"/>
</dbReference>
<organism evidence="3 4">
    <name type="scientific">Segatella copri</name>
    <dbReference type="NCBI Taxonomy" id="165179"/>
    <lineage>
        <taxon>Bacteria</taxon>
        <taxon>Pseudomonadati</taxon>
        <taxon>Bacteroidota</taxon>
        <taxon>Bacteroidia</taxon>
        <taxon>Bacteroidales</taxon>
        <taxon>Prevotellaceae</taxon>
        <taxon>Segatella</taxon>
    </lineage>
</organism>
<dbReference type="GO" id="GO:0005975">
    <property type="term" value="P:carbohydrate metabolic process"/>
    <property type="evidence" value="ECO:0007669"/>
    <property type="project" value="UniProtKB-ARBA"/>
</dbReference>
<dbReference type="EMBL" id="VZCB01000079">
    <property type="protein sequence ID" value="MQN81427.1"/>
    <property type="molecule type" value="Genomic_DNA"/>
</dbReference>
<reference evidence="3 4" key="1">
    <citation type="submission" date="2019-09" db="EMBL/GenBank/DDBJ databases">
        <title>Distinct polysaccharide growth profiles of human intestinal Prevotella copri isolates.</title>
        <authorList>
            <person name="Fehlner-Peach H."/>
            <person name="Magnabosco C."/>
            <person name="Raghavan V."/>
            <person name="Scher J.U."/>
            <person name="Tett A."/>
            <person name="Cox L.M."/>
            <person name="Gottsegen C."/>
            <person name="Watters A."/>
            <person name="Wiltshire- Gordon J.D."/>
            <person name="Segata N."/>
            <person name="Bonneau R."/>
            <person name="Littman D.R."/>
        </authorList>
    </citation>
    <scope>NUCLEOTIDE SEQUENCE [LARGE SCALE GENOMIC DNA]</scope>
    <source>
        <strain evidence="4">iA622</strain>
    </source>
</reference>
<dbReference type="PANTHER" id="PTHR37842">
    <property type="match status" value="1"/>
</dbReference>
<dbReference type="Gene3D" id="3.30.379.10">
    <property type="entry name" value="Chitobiase/beta-hexosaminidase domain 2-like"/>
    <property type="match status" value="1"/>
</dbReference>
<dbReference type="GO" id="GO:0016787">
    <property type="term" value="F:hydrolase activity"/>
    <property type="evidence" value="ECO:0007669"/>
    <property type="project" value="UniProtKB-KW"/>
</dbReference>